<gene>
    <name evidence="2" type="ORF">B4O97_16500</name>
</gene>
<dbReference type="STRING" id="1963862.B4O97_16500"/>
<accession>A0A1Y1RV74</accession>
<proteinExistence type="predicted"/>
<keyword evidence="1" id="KW-0812">Transmembrane</keyword>
<dbReference type="Proteomes" id="UP000192343">
    <property type="component" value="Unassembled WGS sequence"/>
</dbReference>
<evidence type="ECO:0000256" key="1">
    <source>
        <dbReference type="SAM" id="Phobius"/>
    </source>
</evidence>
<reference evidence="2 3" key="1">
    <citation type="submission" date="2017-03" db="EMBL/GenBank/DDBJ databases">
        <title>Draft Genome sequence of Marispirochaeta sp. strain JC444.</title>
        <authorList>
            <person name="Shivani Y."/>
            <person name="Subhash Y."/>
            <person name="Sasikala C."/>
            <person name="Ramana C."/>
        </authorList>
    </citation>
    <scope>NUCLEOTIDE SEQUENCE [LARGE SCALE GENOMIC DNA]</scope>
    <source>
        <strain evidence="2 3">JC444</strain>
    </source>
</reference>
<sequence length="120" mass="13567">MPRDAGRNRGLSPGMRVYILAVIAVAFFSVIGLVLFYSPEKQNSENAAVVDADAGVYSRLILPEEKRGLIANDHLPLRSRRLEWTREQVDRFWIPPGSIVLEIMKDENDAILEEIFESVP</sequence>
<keyword evidence="1" id="KW-0472">Membrane</keyword>
<organism evidence="2 3">
    <name type="scientific">Marispirochaeta aestuarii</name>
    <dbReference type="NCBI Taxonomy" id="1963862"/>
    <lineage>
        <taxon>Bacteria</taxon>
        <taxon>Pseudomonadati</taxon>
        <taxon>Spirochaetota</taxon>
        <taxon>Spirochaetia</taxon>
        <taxon>Spirochaetales</taxon>
        <taxon>Spirochaetaceae</taxon>
        <taxon>Marispirochaeta</taxon>
    </lineage>
</organism>
<name>A0A1Y1RV74_9SPIO</name>
<protein>
    <submittedName>
        <fullName evidence="2">Uncharacterized protein</fullName>
    </submittedName>
</protein>
<keyword evidence="3" id="KW-1185">Reference proteome</keyword>
<dbReference type="AlphaFoldDB" id="A0A1Y1RV74"/>
<keyword evidence="1" id="KW-1133">Transmembrane helix</keyword>
<evidence type="ECO:0000313" key="3">
    <source>
        <dbReference type="Proteomes" id="UP000192343"/>
    </source>
</evidence>
<feature type="transmembrane region" description="Helical" evidence="1">
    <location>
        <begin position="17"/>
        <end position="37"/>
    </location>
</feature>
<evidence type="ECO:0000313" key="2">
    <source>
        <dbReference type="EMBL" id="ORC31862.1"/>
    </source>
</evidence>
<dbReference type="EMBL" id="MWQY01000023">
    <property type="protein sequence ID" value="ORC31862.1"/>
    <property type="molecule type" value="Genomic_DNA"/>
</dbReference>
<comment type="caution">
    <text evidence="2">The sequence shown here is derived from an EMBL/GenBank/DDBJ whole genome shotgun (WGS) entry which is preliminary data.</text>
</comment>